<dbReference type="Pfam" id="PF00753">
    <property type="entry name" value="Lactamase_B"/>
    <property type="match status" value="1"/>
</dbReference>
<dbReference type="CDD" id="cd07724">
    <property type="entry name" value="POD-like_MBL-fold"/>
    <property type="match status" value="1"/>
</dbReference>
<reference evidence="4" key="1">
    <citation type="submission" date="2019-04" db="EMBL/GenBank/DDBJ databases">
        <title>Friends and foes A comparative genomics studyof 23 Aspergillus species from section Flavi.</title>
        <authorList>
            <consortium name="DOE Joint Genome Institute"/>
            <person name="Kjaerbolling I."/>
            <person name="Vesth T."/>
            <person name="Frisvad J.C."/>
            <person name="Nybo J.L."/>
            <person name="Theobald S."/>
            <person name="Kildgaard S."/>
            <person name="Isbrandt T."/>
            <person name="Kuo A."/>
            <person name="Sato A."/>
            <person name="Lyhne E.K."/>
            <person name="Kogle M.E."/>
            <person name="Wiebenga A."/>
            <person name="Kun R.S."/>
            <person name="Lubbers R.J."/>
            <person name="Makela M.R."/>
            <person name="Barry K."/>
            <person name="Chovatia M."/>
            <person name="Clum A."/>
            <person name="Daum C."/>
            <person name="Haridas S."/>
            <person name="He G."/>
            <person name="LaButti K."/>
            <person name="Lipzen A."/>
            <person name="Mondo S."/>
            <person name="Riley R."/>
            <person name="Salamov A."/>
            <person name="Simmons B.A."/>
            <person name="Magnuson J.K."/>
            <person name="Henrissat B."/>
            <person name="Mortensen U.H."/>
            <person name="Larsen T.O."/>
            <person name="Devries R.P."/>
            <person name="Grigoriev I.V."/>
            <person name="Machida M."/>
            <person name="Baker S.E."/>
            <person name="Andersen M.R."/>
        </authorList>
    </citation>
    <scope>NUCLEOTIDE SEQUENCE [LARGE SCALE GENOMIC DNA]</scope>
    <source>
        <strain evidence="4">IBT 14317</strain>
    </source>
</reference>
<evidence type="ECO:0000259" key="3">
    <source>
        <dbReference type="SMART" id="SM00849"/>
    </source>
</evidence>
<dbReference type="EMBL" id="ML735233">
    <property type="protein sequence ID" value="KAE8392900.1"/>
    <property type="molecule type" value="Genomic_DNA"/>
</dbReference>
<feature type="compositionally biased region" description="Low complexity" evidence="2">
    <location>
        <begin position="54"/>
        <end position="65"/>
    </location>
</feature>
<protein>
    <submittedName>
        <fullName evidence="4">Beta-lactamase-like protein</fullName>
    </submittedName>
</protein>
<dbReference type="InterPro" id="IPR036866">
    <property type="entry name" value="RibonucZ/Hydroxyglut_hydro"/>
</dbReference>
<feature type="domain" description="Metallo-beta-lactamase" evidence="3">
    <location>
        <begin position="123"/>
        <end position="317"/>
    </location>
</feature>
<evidence type="ECO:0000256" key="2">
    <source>
        <dbReference type="SAM" id="MobiDB-lite"/>
    </source>
</evidence>
<dbReference type="GO" id="GO:0046872">
    <property type="term" value="F:metal ion binding"/>
    <property type="evidence" value="ECO:0007669"/>
    <property type="project" value="UniProtKB-KW"/>
</dbReference>
<dbReference type="SUPFAM" id="SSF56281">
    <property type="entry name" value="Metallo-hydrolase/oxidoreductase"/>
    <property type="match status" value="1"/>
</dbReference>
<dbReference type="Proteomes" id="UP000326877">
    <property type="component" value="Unassembled WGS sequence"/>
</dbReference>
<proteinExistence type="predicted"/>
<dbReference type="FunFam" id="3.60.15.10:FF:000033">
    <property type="entry name" value="MBL fold metallo-hydrolase"/>
    <property type="match status" value="1"/>
</dbReference>
<dbReference type="InterPro" id="IPR051682">
    <property type="entry name" value="Mito_Persulfide_Diox"/>
</dbReference>
<organism evidence="4">
    <name type="scientific">Petromyces alliaceus</name>
    <name type="common">Aspergillus alliaceus</name>
    <dbReference type="NCBI Taxonomy" id="209559"/>
    <lineage>
        <taxon>Eukaryota</taxon>
        <taxon>Fungi</taxon>
        <taxon>Dikarya</taxon>
        <taxon>Ascomycota</taxon>
        <taxon>Pezizomycotina</taxon>
        <taxon>Eurotiomycetes</taxon>
        <taxon>Eurotiomycetidae</taxon>
        <taxon>Eurotiales</taxon>
        <taxon>Aspergillaceae</taxon>
        <taxon>Aspergillus</taxon>
        <taxon>Aspergillus subgen. Circumdati</taxon>
    </lineage>
</organism>
<dbReference type="PANTHER" id="PTHR43084">
    <property type="entry name" value="PERSULFIDE DIOXYGENASE ETHE1"/>
    <property type="match status" value="1"/>
</dbReference>
<keyword evidence="1" id="KW-0479">Metal-binding</keyword>
<dbReference type="GO" id="GO:0050313">
    <property type="term" value="F:sulfur dioxygenase activity"/>
    <property type="evidence" value="ECO:0007669"/>
    <property type="project" value="InterPro"/>
</dbReference>
<feature type="region of interest" description="Disordered" evidence="2">
    <location>
        <begin position="48"/>
        <end position="67"/>
    </location>
</feature>
<dbReference type="AlphaFoldDB" id="A0A5N7CFE7"/>
<gene>
    <name evidence="4" type="ORF">BDV23DRAFT_150154</name>
</gene>
<dbReference type="GO" id="GO:0006749">
    <property type="term" value="P:glutathione metabolic process"/>
    <property type="evidence" value="ECO:0007669"/>
    <property type="project" value="InterPro"/>
</dbReference>
<evidence type="ECO:0000313" key="4">
    <source>
        <dbReference type="EMBL" id="KAE8392900.1"/>
    </source>
</evidence>
<dbReference type="InterPro" id="IPR001279">
    <property type="entry name" value="Metallo-B-lactamas"/>
</dbReference>
<dbReference type="PANTHER" id="PTHR43084:SF1">
    <property type="entry name" value="PERSULFIDE DIOXYGENASE ETHE1, MITOCHONDRIAL"/>
    <property type="match status" value="1"/>
</dbReference>
<dbReference type="GO" id="GO:0070813">
    <property type="term" value="P:hydrogen sulfide metabolic process"/>
    <property type="evidence" value="ECO:0007669"/>
    <property type="project" value="TreeGrafter"/>
</dbReference>
<dbReference type="Gene3D" id="3.60.15.10">
    <property type="entry name" value="Ribonuclease Z/Hydroxyacylglutathione hydrolase-like"/>
    <property type="match status" value="1"/>
</dbReference>
<accession>A0A5N7CFE7</accession>
<dbReference type="SMART" id="SM00849">
    <property type="entry name" value="Lactamase_B"/>
    <property type="match status" value="1"/>
</dbReference>
<dbReference type="InterPro" id="IPR044528">
    <property type="entry name" value="POD-like_MBL-fold"/>
</dbReference>
<dbReference type="OrthoDB" id="449487at2759"/>
<evidence type="ECO:0000256" key="1">
    <source>
        <dbReference type="ARBA" id="ARBA00022723"/>
    </source>
</evidence>
<sequence length="404" mass="44920">MKPIRHQVCHNWHTAMNSLGSLTKPARVLTLSRPLQSLCQHAGNRTGYTSRAYSSSSHTDSQSPSLKYKPVRGSFLTYNPMRSMQSVPTKSPHALTEGRVAYSTEATVAGEPTVHAVFEKKTGTWQYVVADPSTLAAAIIDPVLDYDPATQVITTSSADSLLSLVKDKGYKVDRILETHAHADHLTAASYLQKRLTEIQGGKPPIGIGKRIGQVQRLFGQRYAVPPDEYKVVFDTLFNDDEQFNIGDLTVTAMHLPGHTPDHLGYKVGDNVFCGDSLFHTDIGTARCDFPGGSAHSLFNSGRKLLSLPDHVKIWTGHDYPPEDREAPIPWLSVQEHKKHNRHLKDGITEDEFVSLRNERDTKLGEPRLLHQSLQVNIRAGQLPKPTESGHRMLHLPLKLKGTIW</sequence>
<name>A0A5N7CFE7_PETAA</name>